<name>A0A0E9QPB5_ANGAN</name>
<dbReference type="EMBL" id="GBXM01089831">
    <property type="protein sequence ID" value="JAH18746.1"/>
    <property type="molecule type" value="Transcribed_RNA"/>
</dbReference>
<evidence type="ECO:0000313" key="2">
    <source>
        <dbReference type="EMBL" id="JAH18746.1"/>
    </source>
</evidence>
<proteinExistence type="predicted"/>
<accession>A0A0E9QPB5</accession>
<sequence length="38" mass="4259">MNNLSKTQKDNLIPTEQLKNTNKKVEPGCGLYPGQDQL</sequence>
<evidence type="ECO:0000256" key="1">
    <source>
        <dbReference type="SAM" id="MobiDB-lite"/>
    </source>
</evidence>
<dbReference type="AlphaFoldDB" id="A0A0E9QPB5"/>
<reference evidence="2" key="1">
    <citation type="submission" date="2014-11" db="EMBL/GenBank/DDBJ databases">
        <authorList>
            <person name="Amaro Gonzalez C."/>
        </authorList>
    </citation>
    <scope>NUCLEOTIDE SEQUENCE</scope>
</reference>
<feature type="region of interest" description="Disordered" evidence="1">
    <location>
        <begin position="1"/>
        <end position="38"/>
    </location>
</feature>
<protein>
    <submittedName>
        <fullName evidence="2">Uncharacterized protein</fullName>
    </submittedName>
</protein>
<reference evidence="2" key="2">
    <citation type="journal article" date="2015" name="Fish Shellfish Immunol.">
        <title>Early steps in the European eel (Anguilla anguilla)-Vibrio vulnificus interaction in the gills: Role of the RtxA13 toxin.</title>
        <authorList>
            <person name="Callol A."/>
            <person name="Pajuelo D."/>
            <person name="Ebbesson L."/>
            <person name="Teles M."/>
            <person name="MacKenzie S."/>
            <person name="Amaro C."/>
        </authorList>
    </citation>
    <scope>NUCLEOTIDE SEQUENCE</scope>
</reference>
<organism evidence="2">
    <name type="scientific">Anguilla anguilla</name>
    <name type="common">European freshwater eel</name>
    <name type="synonym">Muraena anguilla</name>
    <dbReference type="NCBI Taxonomy" id="7936"/>
    <lineage>
        <taxon>Eukaryota</taxon>
        <taxon>Metazoa</taxon>
        <taxon>Chordata</taxon>
        <taxon>Craniata</taxon>
        <taxon>Vertebrata</taxon>
        <taxon>Euteleostomi</taxon>
        <taxon>Actinopterygii</taxon>
        <taxon>Neopterygii</taxon>
        <taxon>Teleostei</taxon>
        <taxon>Anguilliformes</taxon>
        <taxon>Anguillidae</taxon>
        <taxon>Anguilla</taxon>
    </lineage>
</organism>